<keyword evidence="1" id="KW-0269">Exonuclease</keyword>
<organism evidence="1 2">
    <name type="scientific">Pseudomonas syringae pv. actinidiae</name>
    <dbReference type="NCBI Taxonomy" id="103796"/>
    <lineage>
        <taxon>Bacteria</taxon>
        <taxon>Pseudomonadati</taxon>
        <taxon>Pseudomonadota</taxon>
        <taxon>Gammaproteobacteria</taxon>
        <taxon>Pseudomonadales</taxon>
        <taxon>Pseudomonadaceae</taxon>
        <taxon>Pseudomonas</taxon>
        <taxon>Pseudomonas syringae</taxon>
    </lineage>
</organism>
<sequence length="91" mass="10847">MRVKNTHKALTILVRVTGLTTMHIERRTNRQRNKCTVKNLDFFVHTFVRKNQLLSIDRHINAVYFTRKCRIPLQQPPVVEIRVRQDHDDAV</sequence>
<keyword evidence="1" id="KW-0540">Nuclease</keyword>
<dbReference type="EMBL" id="BGKA01000051">
    <property type="protein sequence ID" value="GBH15436.1"/>
    <property type="molecule type" value="Genomic_DNA"/>
</dbReference>
<proteinExistence type="predicted"/>
<evidence type="ECO:0000313" key="2">
    <source>
        <dbReference type="Proteomes" id="UP000248291"/>
    </source>
</evidence>
<dbReference type="GO" id="GO:0004527">
    <property type="term" value="F:exonuclease activity"/>
    <property type="evidence" value="ECO:0007669"/>
    <property type="project" value="UniProtKB-KW"/>
</dbReference>
<accession>A0AAN4TJJ5</accession>
<gene>
    <name evidence="1" type="ORF">KPSA3_01362</name>
</gene>
<evidence type="ECO:0000313" key="1">
    <source>
        <dbReference type="EMBL" id="GBH15436.1"/>
    </source>
</evidence>
<protein>
    <submittedName>
        <fullName evidence="1">5'-3' exonuclease</fullName>
    </submittedName>
</protein>
<dbReference type="Proteomes" id="UP000248291">
    <property type="component" value="Unassembled WGS sequence"/>
</dbReference>
<keyword evidence="1" id="KW-0378">Hydrolase</keyword>
<comment type="caution">
    <text evidence="1">The sequence shown here is derived from an EMBL/GenBank/DDBJ whole genome shotgun (WGS) entry which is preliminary data.</text>
</comment>
<name>A0AAN4TJJ5_PSESF</name>
<reference evidence="1 2" key="1">
    <citation type="submission" date="2018-04" db="EMBL/GenBank/DDBJ databases">
        <title>Draft genome sequence of Pseudomonas syringae pv. actinidiae biovar 3 strains isolated from kiwifruit in Kagawa prefecture.</title>
        <authorList>
            <person name="Tabuchi M."/>
            <person name="Saito M."/>
            <person name="Fujiwara S."/>
            <person name="Sasa N."/>
            <person name="Akimitsu K."/>
            <person name="Gomi K."/>
            <person name="Konishi-Sugita S."/>
            <person name="Hamano K."/>
            <person name="Kataoka I."/>
        </authorList>
    </citation>
    <scope>NUCLEOTIDE SEQUENCE [LARGE SCALE GENOMIC DNA]</scope>
    <source>
        <strain evidence="1 2">MAFF212211</strain>
    </source>
</reference>
<dbReference type="AlphaFoldDB" id="A0AAN4TJJ5"/>